<keyword evidence="2" id="KW-1185">Reference proteome</keyword>
<dbReference type="Gene3D" id="2.60.210.10">
    <property type="entry name" value="Apoptosis, Tumor Necrosis Factor Receptor Associated Protein 2, Chain A"/>
    <property type="match status" value="1"/>
</dbReference>
<reference evidence="1" key="1">
    <citation type="submission" date="2023-10" db="EMBL/GenBank/DDBJ databases">
        <title>Genome assembly of Pristionchus species.</title>
        <authorList>
            <person name="Yoshida K."/>
            <person name="Sommer R.J."/>
        </authorList>
    </citation>
    <scope>NUCLEOTIDE SEQUENCE</scope>
    <source>
        <strain evidence="1">RS0144</strain>
    </source>
</reference>
<organism evidence="1 2">
    <name type="scientific">Pristionchus entomophagus</name>
    <dbReference type="NCBI Taxonomy" id="358040"/>
    <lineage>
        <taxon>Eukaryota</taxon>
        <taxon>Metazoa</taxon>
        <taxon>Ecdysozoa</taxon>
        <taxon>Nematoda</taxon>
        <taxon>Chromadorea</taxon>
        <taxon>Rhabditida</taxon>
        <taxon>Rhabditina</taxon>
        <taxon>Diplogasteromorpha</taxon>
        <taxon>Diplogasteroidea</taxon>
        <taxon>Neodiplogasteridae</taxon>
        <taxon>Pristionchus</taxon>
    </lineage>
</organism>
<proteinExistence type="predicted"/>
<sequence length="157" mass="18146">MPKSLETVKDDEIAEKLKMSGEEKVLPEGHIECPFKMFGCPTAGRIVDVQKHIRDGKMLHLSQMCDNVLTLQREVRVEIDEASRYLALDDELKRRTTANDKLYSCQMIWRIDEWNTQYKQARDGKKPLLFSRPFYSHCNGYRLVCMVAPYGDGEGTV</sequence>
<dbReference type="InterPro" id="IPR008974">
    <property type="entry name" value="TRAF-like"/>
</dbReference>
<feature type="non-terminal residue" evidence="1">
    <location>
        <position position="157"/>
    </location>
</feature>
<dbReference type="Proteomes" id="UP001432027">
    <property type="component" value="Unassembled WGS sequence"/>
</dbReference>
<dbReference type="AlphaFoldDB" id="A0AAV5U381"/>
<protein>
    <recommendedName>
        <fullName evidence="3">CHHC U11-48K-type domain-containing protein</fullName>
    </recommendedName>
</protein>
<evidence type="ECO:0000313" key="1">
    <source>
        <dbReference type="EMBL" id="GMT01265.1"/>
    </source>
</evidence>
<dbReference type="SUPFAM" id="SSF49599">
    <property type="entry name" value="TRAF domain-like"/>
    <property type="match status" value="1"/>
</dbReference>
<accession>A0AAV5U381</accession>
<dbReference type="EMBL" id="BTSX01000005">
    <property type="protein sequence ID" value="GMT01265.1"/>
    <property type="molecule type" value="Genomic_DNA"/>
</dbReference>
<dbReference type="GO" id="GO:0043122">
    <property type="term" value="P:regulation of canonical NF-kappaB signal transduction"/>
    <property type="evidence" value="ECO:0007669"/>
    <property type="project" value="TreeGrafter"/>
</dbReference>
<name>A0AAV5U381_9BILA</name>
<dbReference type="PANTHER" id="PTHR10131:SF151">
    <property type="entry name" value="TNF RECEPTOR ASSOCIATED FACTOR (TRAF) HOMOLOG"/>
    <property type="match status" value="1"/>
</dbReference>
<dbReference type="PANTHER" id="PTHR10131">
    <property type="entry name" value="TNF RECEPTOR ASSOCIATED FACTOR"/>
    <property type="match status" value="1"/>
</dbReference>
<evidence type="ECO:0000313" key="2">
    <source>
        <dbReference type="Proteomes" id="UP001432027"/>
    </source>
</evidence>
<gene>
    <name evidence="1" type="ORF">PENTCL1PPCAC_23439</name>
</gene>
<comment type="caution">
    <text evidence="1">The sequence shown here is derived from an EMBL/GenBank/DDBJ whole genome shotgun (WGS) entry which is preliminary data.</text>
</comment>
<evidence type="ECO:0008006" key="3">
    <source>
        <dbReference type="Google" id="ProtNLM"/>
    </source>
</evidence>